<dbReference type="EMBL" id="CACRXK020022500">
    <property type="protein sequence ID" value="CAB4036868.1"/>
    <property type="molecule type" value="Genomic_DNA"/>
</dbReference>
<reference evidence="1" key="1">
    <citation type="submission" date="2020-04" db="EMBL/GenBank/DDBJ databases">
        <authorList>
            <person name="Alioto T."/>
            <person name="Alioto T."/>
            <person name="Gomez Garrido J."/>
        </authorList>
    </citation>
    <scope>NUCLEOTIDE SEQUENCE</scope>
    <source>
        <strain evidence="1">A484AB</strain>
    </source>
</reference>
<dbReference type="InterPro" id="IPR025048">
    <property type="entry name" value="DUF3987"/>
</dbReference>
<dbReference type="Pfam" id="PF13148">
    <property type="entry name" value="DUF3987"/>
    <property type="match status" value="1"/>
</dbReference>
<dbReference type="AlphaFoldDB" id="A0A7D9LPN2"/>
<gene>
    <name evidence="1" type="ORF">PACLA_8A064359</name>
</gene>
<feature type="non-terminal residue" evidence="1">
    <location>
        <position position="1"/>
    </location>
</feature>
<name>A0A7D9LPN2_PARCT</name>
<protein>
    <submittedName>
        <fullName evidence="1">Uncharacterized protein</fullName>
    </submittedName>
</protein>
<evidence type="ECO:0000313" key="1">
    <source>
        <dbReference type="EMBL" id="CAB4036868.1"/>
    </source>
</evidence>
<keyword evidence="2" id="KW-1185">Reference proteome</keyword>
<sequence length="327" mass="37552">MAWNNGHTIEQNLQRCYELDFDWDLIPHKLQHVCEIFGKRMKQQKTTVLFALLTAVSFVLGHASVTVKDGWEEPVVVWLAVVLKTGRCKSALHHFLENLIEKVHNNVPSATKGENGISLSPGTMLLPHCTWEKFGDILANNGGRIYGLFDELVSFFSTMNMYSSSKSTVQDNREYQDFLKMFTGKAKNRETITGNANFNMRQTSFTLLGFTQPQTALPIIHNAKGFTSRILWYFPNPIFRRLADSELTEDEKDACEQWEQNLVEFLTNLYIDGEKTFSKTEVGKIVDVKVEREQYIFSPEAKSLFAQIHDNWEMNVCKKFQSDVLLS</sequence>
<evidence type="ECO:0000313" key="2">
    <source>
        <dbReference type="Proteomes" id="UP001152795"/>
    </source>
</evidence>
<dbReference type="Proteomes" id="UP001152795">
    <property type="component" value="Unassembled WGS sequence"/>
</dbReference>
<proteinExistence type="predicted"/>
<organism evidence="1 2">
    <name type="scientific">Paramuricea clavata</name>
    <name type="common">Red gorgonian</name>
    <name type="synonym">Violescent sea-whip</name>
    <dbReference type="NCBI Taxonomy" id="317549"/>
    <lineage>
        <taxon>Eukaryota</taxon>
        <taxon>Metazoa</taxon>
        <taxon>Cnidaria</taxon>
        <taxon>Anthozoa</taxon>
        <taxon>Octocorallia</taxon>
        <taxon>Malacalcyonacea</taxon>
        <taxon>Plexauridae</taxon>
        <taxon>Paramuricea</taxon>
    </lineage>
</organism>
<comment type="caution">
    <text evidence="1">The sequence shown here is derived from an EMBL/GenBank/DDBJ whole genome shotgun (WGS) entry which is preliminary data.</text>
</comment>
<dbReference type="OrthoDB" id="5985115at2759"/>
<accession>A0A7D9LPN2</accession>